<reference evidence="3" key="3">
    <citation type="submission" date="2025-09" db="UniProtKB">
        <authorList>
            <consortium name="Ensembl"/>
        </authorList>
    </citation>
    <scope>IDENTIFICATION</scope>
</reference>
<evidence type="ECO:0000313" key="4">
    <source>
        <dbReference type="Proteomes" id="UP000265160"/>
    </source>
</evidence>
<dbReference type="AlphaFoldDB" id="A0A3P9AVK6"/>
<accession>A0A3P9AVK6</accession>
<reference evidence="3" key="2">
    <citation type="submission" date="2025-08" db="UniProtKB">
        <authorList>
            <consortium name="Ensembl"/>
        </authorList>
    </citation>
    <scope>IDENTIFICATION</scope>
</reference>
<evidence type="ECO:0000256" key="1">
    <source>
        <dbReference type="ARBA" id="ARBA00022737"/>
    </source>
</evidence>
<dbReference type="GO" id="GO:0072659">
    <property type="term" value="P:protein localization to plasma membrane"/>
    <property type="evidence" value="ECO:0007669"/>
    <property type="project" value="TreeGrafter"/>
</dbReference>
<protein>
    <submittedName>
        <fullName evidence="3">PDZ domain containing 3a</fullName>
    </submittedName>
</protein>
<feature type="domain" description="PDZ" evidence="2">
    <location>
        <begin position="154"/>
        <end position="233"/>
    </location>
</feature>
<evidence type="ECO:0000313" key="3">
    <source>
        <dbReference type="Ensembl" id="ENSMZEP00005001452.1"/>
    </source>
</evidence>
<name>A0A3P9AVK6_9CICH</name>
<sequence>QSWEQLRYYPSVVPRLCHLKRSEGQSFGFHLCMYSQGFEITDLDPWSPAEHSGLKDGDRVLEVNEEYVVNMDFSRVTLIRTVRILFSQSELMCVLCYTECALLSGVFGPQVKKSGDSVTVLVIDSDSESCYIRRKIPIMPVVAQSCSLPHKAKTMNLVKGSDGYGFLLRQEKLAIHVLREVDVGSPAQGAGMEDGDLLLAVNGEPIESMEHEDIVRKIRQSGDKVSLTAISIAGRDFYREASTIISIQSHKYSITRSTLLTLCLSTKALKAVPHSPNHTHIHATMPKHFSTFTHSHLSCPKYMHGYASIKEKCCCHLTFLLHLTKQKFIHHHSFSGPTLLKFVSTNLCPQT</sequence>
<reference evidence="3 4" key="1">
    <citation type="journal article" date="2014" name="Nature">
        <title>The genomic substrate for adaptive radiation in African cichlid fish.</title>
        <authorList>
            <person name="Brawand D."/>
            <person name="Wagner C.E."/>
            <person name="Li Y.I."/>
            <person name="Malinsky M."/>
            <person name="Keller I."/>
            <person name="Fan S."/>
            <person name="Simakov O."/>
            <person name="Ng A.Y."/>
            <person name="Lim Z.W."/>
            <person name="Bezault E."/>
            <person name="Turner-Maier J."/>
            <person name="Johnson J."/>
            <person name="Alcazar R."/>
            <person name="Noh H.J."/>
            <person name="Russell P."/>
            <person name="Aken B."/>
            <person name="Alfoldi J."/>
            <person name="Amemiya C."/>
            <person name="Azzouzi N."/>
            <person name="Baroiller J.F."/>
            <person name="Barloy-Hubler F."/>
            <person name="Berlin A."/>
            <person name="Bloomquist R."/>
            <person name="Carleton K.L."/>
            <person name="Conte M.A."/>
            <person name="D'Cotta H."/>
            <person name="Eshel O."/>
            <person name="Gaffney L."/>
            <person name="Galibert F."/>
            <person name="Gante H.F."/>
            <person name="Gnerre S."/>
            <person name="Greuter L."/>
            <person name="Guyon R."/>
            <person name="Haddad N.S."/>
            <person name="Haerty W."/>
            <person name="Harris R.M."/>
            <person name="Hofmann H.A."/>
            <person name="Hourlier T."/>
            <person name="Hulata G."/>
            <person name="Jaffe D.B."/>
            <person name="Lara M."/>
            <person name="Lee A.P."/>
            <person name="MacCallum I."/>
            <person name="Mwaiko S."/>
            <person name="Nikaido M."/>
            <person name="Nishihara H."/>
            <person name="Ozouf-Costaz C."/>
            <person name="Penman D.J."/>
            <person name="Przybylski D."/>
            <person name="Rakotomanga M."/>
            <person name="Renn S.C.P."/>
            <person name="Ribeiro F.J."/>
            <person name="Ron M."/>
            <person name="Salzburger W."/>
            <person name="Sanchez-Pulido L."/>
            <person name="Santos M.E."/>
            <person name="Searle S."/>
            <person name="Sharpe T."/>
            <person name="Swofford R."/>
            <person name="Tan F.J."/>
            <person name="Williams L."/>
            <person name="Young S."/>
            <person name="Yin S."/>
            <person name="Okada N."/>
            <person name="Kocher T.D."/>
            <person name="Miska E.A."/>
            <person name="Lander E.S."/>
            <person name="Venkatesh B."/>
            <person name="Fernald R.D."/>
            <person name="Meyer A."/>
            <person name="Ponting C.P."/>
            <person name="Streelman J.T."/>
            <person name="Lindblad-Toh K."/>
            <person name="Seehausen O."/>
            <person name="Di Palma F."/>
        </authorList>
    </citation>
    <scope>NUCLEOTIDE SEQUENCE</scope>
</reference>
<dbReference type="PANTHER" id="PTHR14191">
    <property type="entry name" value="PDZ DOMAIN CONTAINING PROTEIN"/>
    <property type="match status" value="1"/>
</dbReference>
<dbReference type="GeneTree" id="ENSGT00950000182849"/>
<dbReference type="SMART" id="SM00228">
    <property type="entry name" value="PDZ"/>
    <property type="match status" value="2"/>
</dbReference>
<dbReference type="Ensembl" id="ENSMZET00005001542.1">
    <property type="protein sequence ID" value="ENSMZEP00005001452.1"/>
    <property type="gene ID" value="ENSMZEG00005001127.1"/>
</dbReference>
<keyword evidence="1" id="KW-0677">Repeat</keyword>
<dbReference type="CDD" id="cd06768">
    <property type="entry name" value="PDZ_NHERF-like"/>
    <property type="match status" value="1"/>
</dbReference>
<dbReference type="InterPro" id="IPR036034">
    <property type="entry name" value="PDZ_sf"/>
</dbReference>
<organism evidence="3 4">
    <name type="scientific">Maylandia zebra</name>
    <name type="common">zebra mbuna</name>
    <dbReference type="NCBI Taxonomy" id="106582"/>
    <lineage>
        <taxon>Eukaryota</taxon>
        <taxon>Metazoa</taxon>
        <taxon>Chordata</taxon>
        <taxon>Craniata</taxon>
        <taxon>Vertebrata</taxon>
        <taxon>Euteleostomi</taxon>
        <taxon>Actinopterygii</taxon>
        <taxon>Neopterygii</taxon>
        <taxon>Teleostei</taxon>
        <taxon>Neoteleostei</taxon>
        <taxon>Acanthomorphata</taxon>
        <taxon>Ovalentaria</taxon>
        <taxon>Cichlomorphae</taxon>
        <taxon>Cichliformes</taxon>
        <taxon>Cichlidae</taxon>
        <taxon>African cichlids</taxon>
        <taxon>Pseudocrenilabrinae</taxon>
        <taxon>Haplochromini</taxon>
        <taxon>Maylandia</taxon>
        <taxon>Maylandia zebra complex</taxon>
    </lineage>
</organism>
<feature type="domain" description="PDZ" evidence="2">
    <location>
        <begin position="16"/>
        <end position="85"/>
    </location>
</feature>
<dbReference type="SUPFAM" id="SSF50156">
    <property type="entry name" value="PDZ domain-like"/>
    <property type="match status" value="2"/>
</dbReference>
<dbReference type="Proteomes" id="UP000265160">
    <property type="component" value="LG14"/>
</dbReference>
<dbReference type="GO" id="GO:0005102">
    <property type="term" value="F:signaling receptor binding"/>
    <property type="evidence" value="ECO:0007669"/>
    <property type="project" value="TreeGrafter"/>
</dbReference>
<dbReference type="Pfam" id="PF00595">
    <property type="entry name" value="PDZ"/>
    <property type="match status" value="2"/>
</dbReference>
<dbReference type="GO" id="GO:0016324">
    <property type="term" value="C:apical plasma membrane"/>
    <property type="evidence" value="ECO:0007669"/>
    <property type="project" value="TreeGrafter"/>
</dbReference>
<evidence type="ECO:0000259" key="2">
    <source>
        <dbReference type="PROSITE" id="PS50106"/>
    </source>
</evidence>
<dbReference type="GO" id="GO:0043495">
    <property type="term" value="F:protein-membrane adaptor activity"/>
    <property type="evidence" value="ECO:0007669"/>
    <property type="project" value="TreeGrafter"/>
</dbReference>
<keyword evidence="4" id="KW-1185">Reference proteome</keyword>
<proteinExistence type="predicted"/>
<dbReference type="Gene3D" id="2.30.42.10">
    <property type="match status" value="2"/>
</dbReference>
<dbReference type="InterPro" id="IPR001478">
    <property type="entry name" value="PDZ"/>
</dbReference>
<dbReference type="PANTHER" id="PTHR14191:SF20">
    <property type="entry name" value="NA(+)_H(+) EXCHANGE REGULATORY COFACTOR NHE-RF4"/>
    <property type="match status" value="1"/>
</dbReference>
<dbReference type="InterPro" id="IPR051067">
    <property type="entry name" value="NHER"/>
</dbReference>
<dbReference type="PROSITE" id="PS50106">
    <property type="entry name" value="PDZ"/>
    <property type="match status" value="2"/>
</dbReference>